<name>A0A0D8PBT8_9GAMM</name>
<dbReference type="AlphaFoldDB" id="A0A0D8PBT8"/>
<dbReference type="Proteomes" id="UP000241954">
    <property type="component" value="Unassembled WGS sequence"/>
</dbReference>
<dbReference type="RefSeq" id="WP_045036268.1">
    <property type="nucleotide sequence ID" value="NZ_CAMQYU010000025.1"/>
</dbReference>
<evidence type="ECO:0000313" key="6">
    <source>
        <dbReference type="Proteomes" id="UP000241190"/>
    </source>
</evidence>
<dbReference type="GeneID" id="93547022"/>
<evidence type="ECO:0000256" key="1">
    <source>
        <dbReference type="ARBA" id="ARBA00093464"/>
    </source>
</evidence>
<dbReference type="Pfam" id="PF04219">
    <property type="entry name" value="DUF413"/>
    <property type="match status" value="1"/>
</dbReference>
<dbReference type="STRING" id="56192.UB38_02460"/>
<organism evidence="4 7">
    <name type="scientific">Photobacterium iliopiscarium</name>
    <dbReference type="NCBI Taxonomy" id="56192"/>
    <lineage>
        <taxon>Bacteria</taxon>
        <taxon>Pseudomonadati</taxon>
        <taxon>Pseudomonadota</taxon>
        <taxon>Gammaproteobacteria</taxon>
        <taxon>Vibrionales</taxon>
        <taxon>Vibrionaceae</taxon>
        <taxon>Photobacterium</taxon>
    </lineage>
</organism>
<dbReference type="EMBL" id="PYOP01000031">
    <property type="protein sequence ID" value="PSW92929.1"/>
    <property type="molecule type" value="Genomic_DNA"/>
</dbReference>
<comment type="similarity">
    <text evidence="1">Belongs to the MaoP family.</text>
</comment>
<sequence>MRSEGKFYDDKNFPRGFNRSGVFTISEASVLENYGRSMRALFDGTTLPIDDSEVQFLAEVQGQQQAVSEFGKCWIKYLNHTTHKTRSYTLCVSQRAHTTGSYSDDDDSDSGTDNDLDY</sequence>
<gene>
    <name evidence="4" type="ORF">C9I88_00105</name>
    <name evidence="5" type="ORF">C9J52_16075</name>
</gene>
<evidence type="ECO:0000256" key="3">
    <source>
        <dbReference type="SAM" id="MobiDB-lite"/>
    </source>
</evidence>
<proteinExistence type="inferred from homology"/>
<comment type="caution">
    <text evidence="4">The sequence shown here is derived from an EMBL/GenBank/DDBJ whole genome shotgun (WGS) entry which is preliminary data.</text>
</comment>
<dbReference type="EMBL" id="PYLW01000001">
    <property type="protein sequence ID" value="PSV99602.1"/>
    <property type="molecule type" value="Genomic_DNA"/>
</dbReference>
<feature type="region of interest" description="Disordered" evidence="3">
    <location>
        <begin position="97"/>
        <end position="118"/>
    </location>
</feature>
<evidence type="ECO:0000256" key="2">
    <source>
        <dbReference type="ARBA" id="ARBA00093628"/>
    </source>
</evidence>
<feature type="compositionally biased region" description="Acidic residues" evidence="3">
    <location>
        <begin position="103"/>
        <end position="118"/>
    </location>
</feature>
<evidence type="ECO:0000313" key="4">
    <source>
        <dbReference type="EMBL" id="PSV99602.1"/>
    </source>
</evidence>
<accession>A0A0D8PBT8</accession>
<keyword evidence="6" id="KW-1185">Reference proteome</keyword>
<dbReference type="OrthoDB" id="6400110at2"/>
<reference evidence="4 7" key="1">
    <citation type="submission" date="2018-01" db="EMBL/GenBank/DDBJ databases">
        <title>Whole genome sequencing of Histamine producing bacteria.</title>
        <authorList>
            <person name="Butler K."/>
        </authorList>
    </citation>
    <scope>NUCLEOTIDE SEQUENCE [LARGE SCALE GENOMIC DNA]</scope>
    <source>
        <strain evidence="5 6">ATCC 51761</strain>
        <strain evidence="4 7">NCIMB 13481</strain>
    </source>
</reference>
<dbReference type="Proteomes" id="UP000241190">
    <property type="component" value="Unassembled WGS sequence"/>
</dbReference>
<evidence type="ECO:0000313" key="5">
    <source>
        <dbReference type="EMBL" id="PSW92929.1"/>
    </source>
</evidence>
<dbReference type="InterPro" id="IPR007335">
    <property type="entry name" value="DUF413"/>
</dbReference>
<protein>
    <recommendedName>
        <fullName evidence="2">Macrodomain Ori protein</fullName>
    </recommendedName>
</protein>
<evidence type="ECO:0000313" key="7">
    <source>
        <dbReference type="Proteomes" id="UP000241954"/>
    </source>
</evidence>